<dbReference type="GO" id="GO:0043139">
    <property type="term" value="F:5'-3' DNA helicase activity"/>
    <property type="evidence" value="ECO:0007669"/>
    <property type="project" value="TreeGrafter"/>
</dbReference>
<dbReference type="PANTHER" id="PTHR43788">
    <property type="entry name" value="DNA2/NAM7 HELICASE FAMILY MEMBER"/>
    <property type="match status" value="1"/>
</dbReference>
<evidence type="ECO:0000256" key="4">
    <source>
        <dbReference type="ARBA" id="ARBA00022840"/>
    </source>
</evidence>
<dbReference type="PROSITE" id="PS51192">
    <property type="entry name" value="HELICASE_ATP_BIND_1"/>
    <property type="match status" value="1"/>
</dbReference>
<dbReference type="SUPFAM" id="SSF52540">
    <property type="entry name" value="P-loop containing nucleoside triphosphate hydrolases"/>
    <property type="match status" value="1"/>
</dbReference>
<dbReference type="STRING" id="279824.SAMN03080617_04160"/>
<keyword evidence="4" id="KW-0067">ATP-binding</keyword>
<dbReference type="InterPro" id="IPR050534">
    <property type="entry name" value="Coronavir_polyprotein_1ab"/>
</dbReference>
<dbReference type="InterPro" id="IPR047187">
    <property type="entry name" value="SF1_C_Upf1"/>
</dbReference>
<keyword evidence="2" id="KW-0378">Hydrolase</keyword>
<dbReference type="SMART" id="SM00487">
    <property type="entry name" value="DEXDc"/>
    <property type="match status" value="1"/>
</dbReference>
<evidence type="ECO:0000256" key="3">
    <source>
        <dbReference type="ARBA" id="ARBA00022806"/>
    </source>
</evidence>
<dbReference type="InterPro" id="IPR014001">
    <property type="entry name" value="Helicase_ATP-bd"/>
</dbReference>
<sequence length="601" mass="67340">MLLKTHVVKFPLPFLNKSPYLGQSIDMKFSLDKDHFLFQLGEHFQKEGKVEKKENEEKENLSVKEKIKEGYLIESAKVVEIKDDEVLVDISGSECNLSDGSALNIFNRATGSEGAGSVLSTDGQYLSIEPRGWWPKVGDEVNLEKNFIAFDFLISKKEDDYYRILRSEKNAKLVDQKLTNNCESIQLSIPKVSVMGNLDKSQIKAFNKTLGSNSVTLIQGPPGTGKTTFAAQLSKYLLEQGHEVLVTAFTHDAINNILKKIQELGVPVSKIGKKSKCSEPLRASRKDMFSTYGKAKSVIGMTIQEFLKNHKKFDFIIVDEASQMDIVSGVHFLASSTKTIFIGDNMQLPNIPKIANTEFSISIFDLLLRVYKSSPLLTSYRFNQSICDYISPNYYNGKLTCGELVQSEQLVFPNNLKSSSLKILNSQFLENPLLFIHTEEEVEFLLNKGQANLIADLVEDFLTIGILKKEIGVIAPNNMQVNFIKKVLSARKMDWKGIQIETVNKFQGQEKEVILYSSVITKIGSEKAKYDFFFDIRRFNVAVSRAKKMAVVLGNRDLVAQAGSLLPSGEKIADFLNRSAQLDFIANSSTIENISTPLPIL</sequence>
<dbReference type="InterPro" id="IPR027417">
    <property type="entry name" value="P-loop_NTPase"/>
</dbReference>
<dbReference type="Pfam" id="PF13604">
    <property type="entry name" value="AAA_30"/>
    <property type="match status" value="1"/>
</dbReference>
<keyword evidence="7" id="KW-1185">Reference proteome</keyword>
<evidence type="ECO:0000313" key="6">
    <source>
        <dbReference type="EMBL" id="SDA95993.1"/>
    </source>
</evidence>
<protein>
    <submittedName>
        <fullName evidence="6">AAA domain-containing protein</fullName>
    </submittedName>
</protein>
<proteinExistence type="predicted"/>
<evidence type="ECO:0000256" key="1">
    <source>
        <dbReference type="ARBA" id="ARBA00022741"/>
    </source>
</evidence>
<dbReference type="EMBL" id="FMXE01000048">
    <property type="protein sequence ID" value="SDA95993.1"/>
    <property type="molecule type" value="Genomic_DNA"/>
</dbReference>
<dbReference type="Pfam" id="PF13087">
    <property type="entry name" value="AAA_12"/>
    <property type="match status" value="1"/>
</dbReference>
<keyword evidence="3" id="KW-0347">Helicase</keyword>
<dbReference type="CDD" id="cd18808">
    <property type="entry name" value="SF1_C_Upf1"/>
    <property type="match status" value="1"/>
</dbReference>
<keyword evidence="1" id="KW-0547">Nucleotide-binding</keyword>
<dbReference type="GO" id="GO:0005524">
    <property type="term" value="F:ATP binding"/>
    <property type="evidence" value="ECO:0007669"/>
    <property type="project" value="UniProtKB-KW"/>
</dbReference>
<dbReference type="GO" id="GO:0016787">
    <property type="term" value="F:hydrolase activity"/>
    <property type="evidence" value="ECO:0007669"/>
    <property type="project" value="UniProtKB-KW"/>
</dbReference>
<evidence type="ECO:0000256" key="2">
    <source>
        <dbReference type="ARBA" id="ARBA00022801"/>
    </source>
</evidence>
<dbReference type="AlphaFoldDB" id="A0A1G5ZNX0"/>
<dbReference type="OrthoDB" id="9757917at2"/>
<name>A0A1G5ZNX0_9BACT</name>
<dbReference type="Gene3D" id="3.40.50.300">
    <property type="entry name" value="P-loop containing nucleotide triphosphate hydrolases"/>
    <property type="match status" value="2"/>
</dbReference>
<dbReference type="Proteomes" id="UP000198756">
    <property type="component" value="Unassembled WGS sequence"/>
</dbReference>
<feature type="domain" description="Helicase ATP-binding" evidence="5">
    <location>
        <begin position="207"/>
        <end position="354"/>
    </location>
</feature>
<gene>
    <name evidence="6" type="ORF">SAMN03080617_04160</name>
</gene>
<evidence type="ECO:0000313" key="7">
    <source>
        <dbReference type="Proteomes" id="UP000198756"/>
    </source>
</evidence>
<dbReference type="SMART" id="SM00382">
    <property type="entry name" value="AAA"/>
    <property type="match status" value="1"/>
</dbReference>
<dbReference type="InterPro" id="IPR041679">
    <property type="entry name" value="DNA2/NAM7-like_C"/>
</dbReference>
<reference evidence="7" key="1">
    <citation type="submission" date="2016-10" db="EMBL/GenBank/DDBJ databases">
        <authorList>
            <person name="Varghese N."/>
            <person name="Submissions S."/>
        </authorList>
    </citation>
    <scope>NUCLEOTIDE SEQUENCE [LARGE SCALE GENOMIC DNA]</scope>
    <source>
        <strain evidence="7">DSM 22703</strain>
    </source>
</reference>
<evidence type="ECO:0000259" key="5">
    <source>
        <dbReference type="PROSITE" id="PS51192"/>
    </source>
</evidence>
<organism evidence="6 7">
    <name type="scientific">Algoriphagus alkaliphilus</name>
    <dbReference type="NCBI Taxonomy" id="279824"/>
    <lineage>
        <taxon>Bacteria</taxon>
        <taxon>Pseudomonadati</taxon>
        <taxon>Bacteroidota</taxon>
        <taxon>Cytophagia</taxon>
        <taxon>Cytophagales</taxon>
        <taxon>Cyclobacteriaceae</taxon>
        <taxon>Algoriphagus</taxon>
    </lineage>
</organism>
<accession>A0A1G5ZNX0</accession>
<dbReference type="InterPro" id="IPR003593">
    <property type="entry name" value="AAA+_ATPase"/>
</dbReference>
<dbReference type="PANTHER" id="PTHR43788:SF8">
    <property type="entry name" value="DNA-BINDING PROTEIN SMUBP-2"/>
    <property type="match status" value="1"/>
</dbReference>